<proteinExistence type="predicted"/>
<sequence>RDKLRYVGGSSPDDDAVISFTAPDLNTCGPPPDCSLTSDPEGLLGLIYNSVDTPPPLAVRFNGCSSPILPSYPSDATPLHFRLSVERREIVAHLLPNRACARTIVSSSSGEKPRCSTSGDSWLHHRRRQDLPERPGIDLLIKDQFLGPCFCTRLCNSSSSSGLHGPLIRSMFFRTELDIVGSFVVFCFLVVISFFVLLGQKVLREDKSKQERVFIREGSGEGNCNRYFRKRPRLKRGKCICLNSVCVRLISSFESRESCRKNGWELGIQLYINTCQIRNHDTRPTDAGMSMVS</sequence>
<accession>A0ABQ7LUE1</accession>
<keyword evidence="1" id="KW-0812">Transmembrane</keyword>
<dbReference type="Proteomes" id="UP000823674">
    <property type="component" value="Chromosome A08"/>
</dbReference>
<protein>
    <submittedName>
        <fullName evidence="2">Uncharacterized protein</fullName>
    </submittedName>
</protein>
<name>A0ABQ7LUE1_BRACM</name>
<evidence type="ECO:0000256" key="1">
    <source>
        <dbReference type="SAM" id="Phobius"/>
    </source>
</evidence>
<evidence type="ECO:0000313" key="2">
    <source>
        <dbReference type="EMBL" id="KAG5390181.1"/>
    </source>
</evidence>
<gene>
    <name evidence="2" type="primary">A08p030540.1_BraROA</name>
    <name evidence="2" type="ORF">IGI04_031722</name>
</gene>
<keyword evidence="1" id="KW-0472">Membrane</keyword>
<comment type="caution">
    <text evidence="2">The sequence shown here is derived from an EMBL/GenBank/DDBJ whole genome shotgun (WGS) entry which is preliminary data.</text>
</comment>
<feature type="transmembrane region" description="Helical" evidence="1">
    <location>
        <begin position="179"/>
        <end position="199"/>
    </location>
</feature>
<keyword evidence="1" id="KW-1133">Transmembrane helix</keyword>
<evidence type="ECO:0000313" key="3">
    <source>
        <dbReference type="Proteomes" id="UP000823674"/>
    </source>
</evidence>
<organism evidence="2 3">
    <name type="scientific">Brassica rapa subsp. trilocularis</name>
    <dbReference type="NCBI Taxonomy" id="1813537"/>
    <lineage>
        <taxon>Eukaryota</taxon>
        <taxon>Viridiplantae</taxon>
        <taxon>Streptophyta</taxon>
        <taxon>Embryophyta</taxon>
        <taxon>Tracheophyta</taxon>
        <taxon>Spermatophyta</taxon>
        <taxon>Magnoliopsida</taxon>
        <taxon>eudicotyledons</taxon>
        <taxon>Gunneridae</taxon>
        <taxon>Pentapetalae</taxon>
        <taxon>rosids</taxon>
        <taxon>malvids</taxon>
        <taxon>Brassicales</taxon>
        <taxon>Brassicaceae</taxon>
        <taxon>Brassiceae</taxon>
        <taxon>Brassica</taxon>
    </lineage>
</organism>
<reference evidence="2 3" key="1">
    <citation type="submission" date="2021-03" db="EMBL/GenBank/DDBJ databases">
        <authorList>
            <person name="King G.J."/>
            <person name="Bancroft I."/>
            <person name="Baten A."/>
            <person name="Bloomfield J."/>
            <person name="Borpatragohain P."/>
            <person name="He Z."/>
            <person name="Irish N."/>
            <person name="Irwin J."/>
            <person name="Liu K."/>
            <person name="Mauleon R.P."/>
            <person name="Moore J."/>
            <person name="Morris R."/>
            <person name="Ostergaard L."/>
            <person name="Wang B."/>
            <person name="Wells R."/>
        </authorList>
    </citation>
    <scope>NUCLEOTIDE SEQUENCE [LARGE SCALE GENOMIC DNA]</scope>
    <source>
        <strain evidence="2">R-o-18</strain>
        <tissue evidence="2">Leaf</tissue>
    </source>
</reference>
<feature type="non-terminal residue" evidence="2">
    <location>
        <position position="1"/>
    </location>
</feature>
<dbReference type="EMBL" id="JADBGQ010000007">
    <property type="protein sequence ID" value="KAG5390181.1"/>
    <property type="molecule type" value="Genomic_DNA"/>
</dbReference>
<keyword evidence="3" id="KW-1185">Reference proteome</keyword>